<comment type="caution">
    <text evidence="1">The sequence shown here is derived from an EMBL/GenBank/DDBJ whole genome shotgun (WGS) entry which is preliminary data.</text>
</comment>
<gene>
    <name evidence="1" type="ORF">V7S43_004792</name>
</gene>
<reference evidence="1 2" key="1">
    <citation type="submission" date="2024-09" db="EMBL/GenBank/DDBJ databases">
        <title>Genome sequencing and assembly of Phytophthora oleae, isolate VK10A, causative agent of rot of olive drupes.</title>
        <authorList>
            <person name="Conti Taguali S."/>
            <person name="Riolo M."/>
            <person name="La Spada F."/>
            <person name="Cacciola S.O."/>
            <person name="Dionisio G."/>
        </authorList>
    </citation>
    <scope>NUCLEOTIDE SEQUENCE [LARGE SCALE GENOMIC DNA]</scope>
    <source>
        <strain evidence="1 2">VK10A</strain>
    </source>
</reference>
<evidence type="ECO:0000313" key="2">
    <source>
        <dbReference type="Proteomes" id="UP001632037"/>
    </source>
</evidence>
<keyword evidence="2" id="KW-1185">Reference proteome</keyword>
<accession>A0ABD3FU92</accession>
<protein>
    <recommendedName>
        <fullName evidence="3">AGC-kinase C-terminal domain-containing protein</fullName>
    </recommendedName>
</protein>
<sequence>MFQVAPPSFPPQESEIERFRARHRRLCRDQQKSVATSKIENLDQDEGRTRKISSNWPQKHRQVSSLQYEDGFWPGSAGTEMRLAFNAFDFSASPEAFNDEPDELVEITA</sequence>
<dbReference type="AlphaFoldDB" id="A0ABD3FU92"/>
<dbReference type="EMBL" id="JBIMZQ010000007">
    <property type="protein sequence ID" value="KAL3670473.1"/>
    <property type="molecule type" value="Genomic_DNA"/>
</dbReference>
<name>A0ABD3FU92_9STRA</name>
<proteinExistence type="predicted"/>
<evidence type="ECO:0000313" key="1">
    <source>
        <dbReference type="EMBL" id="KAL3670473.1"/>
    </source>
</evidence>
<organism evidence="1 2">
    <name type="scientific">Phytophthora oleae</name>
    <dbReference type="NCBI Taxonomy" id="2107226"/>
    <lineage>
        <taxon>Eukaryota</taxon>
        <taxon>Sar</taxon>
        <taxon>Stramenopiles</taxon>
        <taxon>Oomycota</taxon>
        <taxon>Peronosporomycetes</taxon>
        <taxon>Peronosporales</taxon>
        <taxon>Peronosporaceae</taxon>
        <taxon>Phytophthora</taxon>
    </lineage>
</organism>
<dbReference type="Proteomes" id="UP001632037">
    <property type="component" value="Unassembled WGS sequence"/>
</dbReference>
<evidence type="ECO:0008006" key="3">
    <source>
        <dbReference type="Google" id="ProtNLM"/>
    </source>
</evidence>